<dbReference type="InterPro" id="IPR036259">
    <property type="entry name" value="MFS_trans_sf"/>
</dbReference>
<dbReference type="InterPro" id="IPR005279">
    <property type="entry name" value="Dipep/tripep_permease"/>
</dbReference>
<feature type="transmembrane region" description="Helical" evidence="8">
    <location>
        <begin position="392"/>
        <end position="417"/>
    </location>
</feature>
<dbReference type="InterPro" id="IPR018456">
    <property type="entry name" value="PTR2_symporter_CS"/>
</dbReference>
<evidence type="ECO:0000256" key="4">
    <source>
        <dbReference type="ARBA" id="ARBA00022475"/>
    </source>
</evidence>
<feature type="transmembrane region" description="Helical" evidence="8">
    <location>
        <begin position="176"/>
        <end position="196"/>
    </location>
</feature>
<dbReference type="InterPro" id="IPR020846">
    <property type="entry name" value="MFS_dom"/>
</dbReference>
<dbReference type="SUPFAM" id="SSF103473">
    <property type="entry name" value="MFS general substrate transporter"/>
    <property type="match status" value="1"/>
</dbReference>
<dbReference type="PROSITE" id="PS01022">
    <property type="entry name" value="PTR2_1"/>
    <property type="match status" value="1"/>
</dbReference>
<dbReference type="PROSITE" id="PS50850">
    <property type="entry name" value="MFS"/>
    <property type="match status" value="1"/>
</dbReference>
<comment type="subcellular location">
    <subcellularLocation>
        <location evidence="1">Cell membrane</location>
        <topology evidence="1">Multi-pass membrane protein</topology>
    </subcellularLocation>
</comment>
<dbReference type="PANTHER" id="PTHR23517">
    <property type="entry name" value="RESISTANCE PROTEIN MDTM, PUTATIVE-RELATED-RELATED"/>
    <property type="match status" value="1"/>
</dbReference>
<evidence type="ECO:0000259" key="9">
    <source>
        <dbReference type="PROSITE" id="PS50850"/>
    </source>
</evidence>
<dbReference type="InterPro" id="IPR000109">
    <property type="entry name" value="POT_fam"/>
</dbReference>
<feature type="transmembrane region" description="Helical" evidence="8">
    <location>
        <begin position="363"/>
        <end position="386"/>
    </location>
</feature>
<feature type="transmembrane region" description="Helical" evidence="8">
    <location>
        <begin position="28"/>
        <end position="45"/>
    </location>
</feature>
<evidence type="ECO:0000256" key="6">
    <source>
        <dbReference type="ARBA" id="ARBA00022989"/>
    </source>
</evidence>
<protein>
    <submittedName>
        <fullName evidence="10">Peptide MFS transporter</fullName>
    </submittedName>
</protein>
<keyword evidence="5 8" id="KW-0812">Transmembrane</keyword>
<organism evidence="10 11">
    <name type="scientific">Lacticaseibacillus mingshuiensis</name>
    <dbReference type="NCBI Taxonomy" id="2799574"/>
    <lineage>
        <taxon>Bacteria</taxon>
        <taxon>Bacillati</taxon>
        <taxon>Bacillota</taxon>
        <taxon>Bacilli</taxon>
        <taxon>Lactobacillales</taxon>
        <taxon>Lactobacillaceae</taxon>
        <taxon>Lacticaseibacillus</taxon>
    </lineage>
</organism>
<dbReference type="Gene3D" id="1.20.1250.20">
    <property type="entry name" value="MFS general substrate transporter like domains"/>
    <property type="match status" value="1"/>
</dbReference>
<feature type="transmembrane region" description="Helical" evidence="8">
    <location>
        <begin position="456"/>
        <end position="476"/>
    </location>
</feature>
<reference evidence="11" key="1">
    <citation type="journal article" date="2019" name="Int. J. Syst. Evol. Microbiol.">
        <title>The Global Catalogue of Microorganisms (GCM) 10K type strain sequencing project: providing services to taxonomists for standard genome sequencing and annotation.</title>
        <authorList>
            <consortium name="The Broad Institute Genomics Platform"/>
            <consortium name="The Broad Institute Genome Sequencing Center for Infectious Disease"/>
            <person name="Wu L."/>
            <person name="Ma J."/>
        </authorList>
    </citation>
    <scope>NUCLEOTIDE SEQUENCE [LARGE SCALE GENOMIC DNA]</scope>
    <source>
        <strain evidence="11">CCM 8980</strain>
    </source>
</reference>
<evidence type="ECO:0000256" key="7">
    <source>
        <dbReference type="ARBA" id="ARBA00023136"/>
    </source>
</evidence>
<feature type="transmembrane region" description="Helical" evidence="8">
    <location>
        <begin position="57"/>
        <end position="78"/>
    </location>
</feature>
<feature type="transmembrane region" description="Helical" evidence="8">
    <location>
        <begin position="331"/>
        <end position="351"/>
    </location>
</feature>
<dbReference type="EMBL" id="JBHTOC010000005">
    <property type="protein sequence ID" value="MFD1429535.1"/>
    <property type="molecule type" value="Genomic_DNA"/>
</dbReference>
<accession>A0ABW4CFF7</accession>
<comment type="similarity">
    <text evidence="2">Belongs to the major facilitator superfamily. Proton-dependent oligopeptide transporter (POT/PTR) (TC 2.A.17) family.</text>
</comment>
<feature type="transmembrane region" description="Helical" evidence="8">
    <location>
        <begin position="98"/>
        <end position="126"/>
    </location>
</feature>
<dbReference type="CDD" id="cd17346">
    <property type="entry name" value="MFS_DtpA_like"/>
    <property type="match status" value="1"/>
</dbReference>
<dbReference type="RefSeq" id="WP_203628373.1">
    <property type="nucleotide sequence ID" value="NZ_BOLQ01000024.1"/>
</dbReference>
<evidence type="ECO:0000313" key="10">
    <source>
        <dbReference type="EMBL" id="MFD1429535.1"/>
    </source>
</evidence>
<keyword evidence="7 8" id="KW-0472">Membrane</keyword>
<dbReference type="InterPro" id="IPR050171">
    <property type="entry name" value="MFS_Transporters"/>
</dbReference>
<feature type="transmembrane region" description="Helical" evidence="8">
    <location>
        <begin position="225"/>
        <end position="245"/>
    </location>
</feature>
<feature type="transmembrane region" description="Helical" evidence="8">
    <location>
        <begin position="283"/>
        <end position="299"/>
    </location>
</feature>
<feature type="transmembrane region" description="Helical" evidence="8">
    <location>
        <begin position="147"/>
        <end position="170"/>
    </location>
</feature>
<feature type="transmembrane region" description="Helical" evidence="8">
    <location>
        <begin position="251"/>
        <end position="271"/>
    </location>
</feature>
<evidence type="ECO:0000256" key="1">
    <source>
        <dbReference type="ARBA" id="ARBA00004651"/>
    </source>
</evidence>
<keyword evidence="11" id="KW-1185">Reference proteome</keyword>
<proteinExistence type="inferred from homology"/>
<evidence type="ECO:0000256" key="2">
    <source>
        <dbReference type="ARBA" id="ARBA00005982"/>
    </source>
</evidence>
<dbReference type="Proteomes" id="UP001597196">
    <property type="component" value="Unassembled WGS sequence"/>
</dbReference>
<evidence type="ECO:0000256" key="8">
    <source>
        <dbReference type="SAM" id="Phobius"/>
    </source>
</evidence>
<dbReference type="NCBIfam" id="TIGR00924">
    <property type="entry name" value="yjdL_sub1_fam"/>
    <property type="match status" value="1"/>
</dbReference>
<keyword evidence="6 8" id="KW-1133">Transmembrane helix</keyword>
<feature type="domain" description="Major facilitator superfamily (MFS) profile" evidence="9">
    <location>
        <begin position="1"/>
        <end position="202"/>
    </location>
</feature>
<dbReference type="Pfam" id="PF00854">
    <property type="entry name" value="PTR2"/>
    <property type="match status" value="1"/>
</dbReference>
<gene>
    <name evidence="10" type="ORF">ACFQ4P_04645</name>
</gene>
<evidence type="ECO:0000256" key="3">
    <source>
        <dbReference type="ARBA" id="ARBA00022448"/>
    </source>
</evidence>
<name>A0ABW4CFF7_9LACO</name>
<keyword evidence="4" id="KW-1003">Cell membrane</keyword>
<evidence type="ECO:0000313" key="11">
    <source>
        <dbReference type="Proteomes" id="UP001597196"/>
    </source>
</evidence>
<dbReference type="PANTHER" id="PTHR23517:SF15">
    <property type="entry name" value="PROTON-DEPENDENT OLIGOPEPTIDE FAMILY TRANSPORT PROTEIN"/>
    <property type="match status" value="1"/>
</dbReference>
<comment type="caution">
    <text evidence="10">The sequence shown here is derived from an EMBL/GenBank/DDBJ whole genome shotgun (WGS) entry which is preliminary data.</text>
</comment>
<evidence type="ECO:0000256" key="5">
    <source>
        <dbReference type="ARBA" id="ARBA00022692"/>
    </source>
</evidence>
<sequence length="488" mass="53661">MSKQPPKTFMGHPRGLLTLSLTEFWERFSYYGMRTILIYYIYYAVSEGGLGFDKPTALSIMSIYGSLVYLASTIGGFVSDRLLGPRKTVFWGGVLIMFGHIVLALPLAATGLFVSIALIVLGTGLLKPNVSEMVGDLYAPEDIRRDSGFSIFVMGINFGSLLAPLIVAWVQDKVNFHAGFSLAAIGMFIGLIYYVWSGKKTINPIDNLAPDPLRPEELRPLLKKVGLGLAALVIVLAAMAGLHGLTIENVILLITIIAVAVPVVYFVMMLTSPKVTKIERSRVWAYVPLFIAAVIFWAIEEQGSAVLATFANTQVRLNIGSFHILPGWFQMLNPFFILVYGPLFALLWVRLGKRQPSSPKKFVYGLIFTALSYLVMVAPVALFGPYEKVSPLWLVLSWAIVEVAEMLISPVGLSVTTKLAPKAFSSQMMSMWFLADAAGQAVNAQIVRWYTPQTEIAYFAVIAIVTAVFAVVLWLLSPRIEKLMAGVN</sequence>
<keyword evidence="3" id="KW-0813">Transport</keyword>